<name>A0A9D1FHU6_9BACT</name>
<dbReference type="InterPro" id="IPR051454">
    <property type="entry name" value="RNA/ubiquinone_mod_enzymes"/>
</dbReference>
<dbReference type="Proteomes" id="UP000886865">
    <property type="component" value="Unassembled WGS sequence"/>
</dbReference>
<reference evidence="2" key="1">
    <citation type="submission" date="2020-10" db="EMBL/GenBank/DDBJ databases">
        <authorList>
            <person name="Gilroy R."/>
        </authorList>
    </citation>
    <scope>NUCLEOTIDE SEQUENCE</scope>
    <source>
        <strain evidence="2">CHK152-2871</strain>
    </source>
</reference>
<sequence>MNKPLELLAPAKDKKCAISAINCGADAIYIGAPAFGARRNASNTLDDIKEVVEHAHKFFVRVYVALNTILKDEDLNSVQKMLYKLYEIGVDGIIVQDFGIFTLDIPPFLISASTQCDIRDVEKVKFFEKLGLDRVILARELPLRKIKEICSSTNIEVETFVHGALCVCYSGQCYLSYALGSRSANRGECAQPCRKKYTLVDEDGKIYAKNKHLLSLKDFCAAPYLDDLVNCGVVSFKIEGRLKDENYVKNVCAYYNLLLDKYKRVSSGKVFYDFKPNINKTFNRGYCSYFLDDKGENIYNFDTPKQVGEFVGCVCSCTKNFIEIKTKNKINRQDGLCYFDNNNLCGFLVNRVEYENDIIRIFPNSVQKIKKGTKIFRNFDFEFDKQLKNSKTKRQIGVRLCVNDDKICAIDEDECTFELNFNDCTLACDKQKMQAIFETQLKKTGGSDFYIQAIEFNCSNLPFLKVSQINSLRRELFEGLMLVRLEKYKKIRAKRQKKKILPVKFPLKNNDYRLNVHNKAAKEFYRMCQVECSEDSYETKKINNAELMRTKHCLRRAFDLCRKKCEKNLRNKRLFLIDENGGKIELEFDCKNCEMVLKF</sequence>
<protein>
    <submittedName>
        <fullName evidence="2">U32 family peptidase</fullName>
    </submittedName>
</protein>
<dbReference type="PROSITE" id="PS01276">
    <property type="entry name" value="PEPTIDASE_U32"/>
    <property type="match status" value="1"/>
</dbReference>
<dbReference type="SUPFAM" id="SSF51366">
    <property type="entry name" value="Ribulose-phoshate binding barrel"/>
    <property type="match status" value="1"/>
</dbReference>
<dbReference type="Pfam" id="PF01136">
    <property type="entry name" value="Peptidase_U32"/>
    <property type="match status" value="1"/>
</dbReference>
<gene>
    <name evidence="2" type="ORF">IAA86_00520</name>
</gene>
<reference evidence="2" key="2">
    <citation type="journal article" date="2021" name="PeerJ">
        <title>Extensive microbial diversity within the chicken gut microbiome revealed by metagenomics and culture.</title>
        <authorList>
            <person name="Gilroy R."/>
            <person name="Ravi A."/>
            <person name="Getino M."/>
            <person name="Pursley I."/>
            <person name="Horton D.L."/>
            <person name="Alikhan N.F."/>
            <person name="Baker D."/>
            <person name="Gharbi K."/>
            <person name="Hall N."/>
            <person name="Watson M."/>
            <person name="Adriaenssens E.M."/>
            <person name="Foster-Nyarko E."/>
            <person name="Jarju S."/>
            <person name="Secka A."/>
            <person name="Antonio M."/>
            <person name="Oren A."/>
            <person name="Chaudhuri R.R."/>
            <person name="La Ragione R."/>
            <person name="Hildebrand F."/>
            <person name="Pallen M.J."/>
        </authorList>
    </citation>
    <scope>NUCLEOTIDE SEQUENCE</scope>
    <source>
        <strain evidence="2">CHK152-2871</strain>
    </source>
</reference>
<dbReference type="InterPro" id="IPR020988">
    <property type="entry name" value="Pept_U32_collagenase"/>
</dbReference>
<dbReference type="PANTHER" id="PTHR30217:SF10">
    <property type="entry name" value="23S RRNA 5-HYDROXYCYTIDINE C2501 SYNTHASE"/>
    <property type="match status" value="1"/>
</dbReference>
<evidence type="ECO:0000259" key="1">
    <source>
        <dbReference type="Pfam" id="PF12392"/>
    </source>
</evidence>
<dbReference type="Pfam" id="PF12392">
    <property type="entry name" value="DUF3656"/>
    <property type="match status" value="1"/>
</dbReference>
<evidence type="ECO:0000313" key="2">
    <source>
        <dbReference type="EMBL" id="HIS73485.1"/>
    </source>
</evidence>
<organism evidence="2 3">
    <name type="scientific">Candidatus Galligastranaerophilus intestinavium</name>
    <dbReference type="NCBI Taxonomy" id="2840836"/>
    <lineage>
        <taxon>Bacteria</taxon>
        <taxon>Candidatus Galligastranaerophilus</taxon>
    </lineage>
</organism>
<dbReference type="PANTHER" id="PTHR30217">
    <property type="entry name" value="PEPTIDASE U32 FAMILY"/>
    <property type="match status" value="1"/>
</dbReference>
<dbReference type="AlphaFoldDB" id="A0A9D1FHU6"/>
<proteinExistence type="predicted"/>
<dbReference type="InterPro" id="IPR001539">
    <property type="entry name" value="Peptidase_U32"/>
</dbReference>
<dbReference type="InterPro" id="IPR011060">
    <property type="entry name" value="RibuloseP-bd_barrel"/>
</dbReference>
<evidence type="ECO:0000313" key="3">
    <source>
        <dbReference type="Proteomes" id="UP000886865"/>
    </source>
</evidence>
<dbReference type="EMBL" id="DVJQ01000005">
    <property type="protein sequence ID" value="HIS73485.1"/>
    <property type="molecule type" value="Genomic_DNA"/>
</dbReference>
<feature type="domain" description="Peptidase U32 collagenase" evidence="1">
    <location>
        <begin position="375"/>
        <end position="482"/>
    </location>
</feature>
<comment type="caution">
    <text evidence="2">The sequence shown here is derived from an EMBL/GenBank/DDBJ whole genome shotgun (WGS) entry which is preliminary data.</text>
</comment>
<accession>A0A9D1FHU6</accession>